<evidence type="ECO:0000259" key="3">
    <source>
        <dbReference type="PROSITE" id="PS51186"/>
    </source>
</evidence>
<dbReference type="PANTHER" id="PTHR43420">
    <property type="entry name" value="ACETYLTRANSFERASE"/>
    <property type="match status" value="1"/>
</dbReference>
<accession>A0A420DU85</accession>
<dbReference type="Pfam" id="PF00583">
    <property type="entry name" value="Acetyltransf_1"/>
    <property type="match status" value="1"/>
</dbReference>
<dbReference type="Gene3D" id="3.40.630.30">
    <property type="match status" value="1"/>
</dbReference>
<dbReference type="PANTHER" id="PTHR43420:SF44">
    <property type="entry name" value="ACETYLTRANSFERASE YPEA"/>
    <property type="match status" value="1"/>
</dbReference>
<keyword evidence="2" id="KW-0012">Acyltransferase</keyword>
<evidence type="ECO:0000313" key="4">
    <source>
        <dbReference type="EMBL" id="RKE97846.1"/>
    </source>
</evidence>
<dbReference type="SUPFAM" id="SSF55729">
    <property type="entry name" value="Acyl-CoA N-acyltransferases (Nat)"/>
    <property type="match status" value="1"/>
</dbReference>
<keyword evidence="5" id="KW-1185">Reference proteome</keyword>
<evidence type="ECO:0000256" key="2">
    <source>
        <dbReference type="ARBA" id="ARBA00023315"/>
    </source>
</evidence>
<dbReference type="InterPro" id="IPR050680">
    <property type="entry name" value="YpeA/RimI_acetyltransf"/>
</dbReference>
<dbReference type="GO" id="GO:0016747">
    <property type="term" value="F:acyltransferase activity, transferring groups other than amino-acyl groups"/>
    <property type="evidence" value="ECO:0007669"/>
    <property type="project" value="InterPro"/>
</dbReference>
<evidence type="ECO:0000256" key="1">
    <source>
        <dbReference type="ARBA" id="ARBA00022679"/>
    </source>
</evidence>
<dbReference type="InterPro" id="IPR000182">
    <property type="entry name" value="GNAT_dom"/>
</dbReference>
<dbReference type="Proteomes" id="UP000284407">
    <property type="component" value="Unassembled WGS sequence"/>
</dbReference>
<dbReference type="PROSITE" id="PS51186">
    <property type="entry name" value="GNAT"/>
    <property type="match status" value="1"/>
</dbReference>
<gene>
    <name evidence="4" type="ORF">C8N30_2475</name>
</gene>
<keyword evidence="1 4" id="KW-0808">Transferase</keyword>
<dbReference type="InterPro" id="IPR016181">
    <property type="entry name" value="Acyl_CoA_acyltransferase"/>
</dbReference>
<name>A0A420DU85_9RHOB</name>
<proteinExistence type="predicted"/>
<dbReference type="CDD" id="cd04301">
    <property type="entry name" value="NAT_SF"/>
    <property type="match status" value="1"/>
</dbReference>
<dbReference type="AlphaFoldDB" id="A0A420DU85"/>
<dbReference type="STRING" id="1443111.Z949_560"/>
<evidence type="ECO:0000313" key="5">
    <source>
        <dbReference type="Proteomes" id="UP000284407"/>
    </source>
</evidence>
<organism evidence="4 5">
    <name type="scientific">Sulfitobacter guttiformis</name>
    <dbReference type="NCBI Taxonomy" id="74349"/>
    <lineage>
        <taxon>Bacteria</taxon>
        <taxon>Pseudomonadati</taxon>
        <taxon>Pseudomonadota</taxon>
        <taxon>Alphaproteobacteria</taxon>
        <taxon>Rhodobacterales</taxon>
        <taxon>Roseobacteraceae</taxon>
        <taxon>Sulfitobacter</taxon>
    </lineage>
</organism>
<sequence>MSLIHHAAFVKERGWSLAELTSLLAQPYIAAFTVMGGFALTRTVAGESELLTLAVSPAYQRRGIARDLMAQWINAAQTSADTAFLEVSADNYAAINLYEKHGFANCGLRKAYYSRKDSPSVDALIMNRPLTQG</sequence>
<feature type="domain" description="N-acetyltransferase" evidence="3">
    <location>
        <begin position="1"/>
        <end position="131"/>
    </location>
</feature>
<dbReference type="EMBL" id="RAQK01000001">
    <property type="protein sequence ID" value="RKE97846.1"/>
    <property type="molecule type" value="Genomic_DNA"/>
</dbReference>
<comment type="caution">
    <text evidence="4">The sequence shown here is derived from an EMBL/GenBank/DDBJ whole genome shotgun (WGS) entry which is preliminary data.</text>
</comment>
<protein>
    <submittedName>
        <fullName evidence="4">Ribosomal-protein-alanine N-acetyltransferase</fullName>
    </submittedName>
</protein>
<reference evidence="4 5" key="1">
    <citation type="submission" date="2018-09" db="EMBL/GenBank/DDBJ databases">
        <title>Genomic Encyclopedia of Archaeal and Bacterial Type Strains, Phase II (KMG-II): from individual species to whole genera.</title>
        <authorList>
            <person name="Goeker M."/>
        </authorList>
    </citation>
    <scope>NUCLEOTIDE SEQUENCE [LARGE SCALE GENOMIC DNA]</scope>
    <source>
        <strain evidence="4 5">DSM 11458</strain>
    </source>
</reference>